<evidence type="ECO:0000256" key="1">
    <source>
        <dbReference type="SAM" id="MobiDB-lite"/>
    </source>
</evidence>
<dbReference type="EMBL" id="QCYY01004062">
    <property type="protein sequence ID" value="ROT61637.1"/>
    <property type="molecule type" value="Genomic_DNA"/>
</dbReference>
<feature type="region of interest" description="Disordered" evidence="1">
    <location>
        <begin position="27"/>
        <end position="48"/>
    </location>
</feature>
<dbReference type="AlphaFoldDB" id="A0A3R7PCS1"/>
<proteinExistence type="predicted"/>
<reference evidence="2 3" key="1">
    <citation type="submission" date="2018-04" db="EMBL/GenBank/DDBJ databases">
        <authorList>
            <person name="Zhang X."/>
            <person name="Yuan J."/>
            <person name="Li F."/>
            <person name="Xiang J."/>
        </authorList>
    </citation>
    <scope>NUCLEOTIDE SEQUENCE [LARGE SCALE GENOMIC DNA]</scope>
    <source>
        <tissue evidence="2">Muscle</tissue>
    </source>
</reference>
<comment type="caution">
    <text evidence="2">The sequence shown here is derived from an EMBL/GenBank/DDBJ whole genome shotgun (WGS) entry which is preliminary data.</text>
</comment>
<dbReference type="OrthoDB" id="6367319at2759"/>
<reference evidence="2 3" key="2">
    <citation type="submission" date="2019-01" db="EMBL/GenBank/DDBJ databases">
        <title>The decoding of complex shrimp genome reveals the adaptation for benthos swimmer, frequently molting mechanism and breeding impact on genome.</title>
        <authorList>
            <person name="Sun Y."/>
            <person name="Gao Y."/>
            <person name="Yu Y."/>
        </authorList>
    </citation>
    <scope>NUCLEOTIDE SEQUENCE [LARGE SCALE GENOMIC DNA]</scope>
    <source>
        <tissue evidence="2">Muscle</tissue>
    </source>
</reference>
<evidence type="ECO:0000313" key="3">
    <source>
        <dbReference type="Proteomes" id="UP000283509"/>
    </source>
</evidence>
<evidence type="ECO:0000313" key="2">
    <source>
        <dbReference type="EMBL" id="ROT61637.1"/>
    </source>
</evidence>
<dbReference type="Proteomes" id="UP000283509">
    <property type="component" value="Unassembled WGS sequence"/>
</dbReference>
<name>A0A3R7PCS1_PENVA</name>
<accession>A0A3R7PCS1</accession>
<organism evidence="2 3">
    <name type="scientific">Penaeus vannamei</name>
    <name type="common">Whiteleg shrimp</name>
    <name type="synonym">Litopenaeus vannamei</name>
    <dbReference type="NCBI Taxonomy" id="6689"/>
    <lineage>
        <taxon>Eukaryota</taxon>
        <taxon>Metazoa</taxon>
        <taxon>Ecdysozoa</taxon>
        <taxon>Arthropoda</taxon>
        <taxon>Crustacea</taxon>
        <taxon>Multicrustacea</taxon>
        <taxon>Malacostraca</taxon>
        <taxon>Eumalacostraca</taxon>
        <taxon>Eucarida</taxon>
        <taxon>Decapoda</taxon>
        <taxon>Dendrobranchiata</taxon>
        <taxon>Penaeoidea</taxon>
        <taxon>Penaeidae</taxon>
        <taxon>Penaeus</taxon>
    </lineage>
</organism>
<protein>
    <submittedName>
        <fullName evidence="2">Uncharacterized protein</fullName>
    </submittedName>
</protein>
<gene>
    <name evidence="2" type="ORF">C7M84_020555</name>
</gene>
<feature type="region of interest" description="Disordered" evidence="1">
    <location>
        <begin position="256"/>
        <end position="279"/>
    </location>
</feature>
<keyword evidence="3" id="KW-1185">Reference proteome</keyword>
<sequence>MGASSLPRTPAQAVVYQAHSVGTYSAPSSFTPAAPPVPSHGAPRPVEPTPEVQRATAEFMAAWNKAAARATKIQSVLVKSGTPGHYNIQVPQQVQATREVQKATAEFMAAWNEAARQATTVQHAMYSVPQPVQPTEEVRRATAEFMASWEAAAQRASAIRQAVSVTADPYSAAPKQVEATEEVKRATAEFMDAWNKAAARVGAIQTTVYQVAGTVPAAGPAQLSGSAPRFTPSVEQATAEFMKAVVYQAHSVGTPSAPSSFTPAAPPVPSHGAPRPVEPTPEVQRATAEFMAAWNKAAARATKIQSVLVKSGTPGHYNIQVPQQVQATREVQKAEFMAAWKLHVKQLLLHAMYSVQPVLEVRRATAEFMAAGSCCTESICYQTAVSDC</sequence>